<dbReference type="InterPro" id="IPR003131">
    <property type="entry name" value="T1-type_BTB"/>
</dbReference>
<accession>A0AAW1TYF6</accession>
<dbReference type="AlphaFoldDB" id="A0AAW1TYF6"/>
<organism evidence="2 3">
    <name type="scientific">Henosepilachna vigintioctopunctata</name>
    <dbReference type="NCBI Taxonomy" id="420089"/>
    <lineage>
        <taxon>Eukaryota</taxon>
        <taxon>Metazoa</taxon>
        <taxon>Ecdysozoa</taxon>
        <taxon>Arthropoda</taxon>
        <taxon>Hexapoda</taxon>
        <taxon>Insecta</taxon>
        <taxon>Pterygota</taxon>
        <taxon>Neoptera</taxon>
        <taxon>Endopterygota</taxon>
        <taxon>Coleoptera</taxon>
        <taxon>Polyphaga</taxon>
        <taxon>Cucujiformia</taxon>
        <taxon>Coccinelloidea</taxon>
        <taxon>Coccinellidae</taxon>
        <taxon>Epilachninae</taxon>
        <taxon>Epilachnini</taxon>
        <taxon>Henosepilachna</taxon>
    </lineage>
</organism>
<evidence type="ECO:0000313" key="3">
    <source>
        <dbReference type="Proteomes" id="UP001431783"/>
    </source>
</evidence>
<protein>
    <recommendedName>
        <fullName evidence="1">Potassium channel tetramerisation-type BTB domain-containing protein</fullName>
    </recommendedName>
</protein>
<keyword evidence="3" id="KW-1185">Reference proteome</keyword>
<sequence>MSQTDGDFPSVIELNVGGVCYTTNLATLISVPDSQLASIFTGKHQVSLDAKGRCFLDRDGVLFRYVLDYLRDGDVTLPECFRERERLKREAGGCFVLGTGLDELDSGGCCKINIRIITARRRRCGFVLVLNLL</sequence>
<dbReference type="Gene3D" id="3.30.710.10">
    <property type="entry name" value="Potassium Channel Kv1.1, Chain A"/>
    <property type="match status" value="1"/>
</dbReference>
<dbReference type="SUPFAM" id="SSF54695">
    <property type="entry name" value="POZ domain"/>
    <property type="match status" value="1"/>
</dbReference>
<dbReference type="Proteomes" id="UP001431783">
    <property type="component" value="Unassembled WGS sequence"/>
</dbReference>
<dbReference type="Pfam" id="PF02214">
    <property type="entry name" value="BTB_2"/>
    <property type="match status" value="1"/>
</dbReference>
<proteinExistence type="predicted"/>
<evidence type="ECO:0000259" key="1">
    <source>
        <dbReference type="Pfam" id="PF02214"/>
    </source>
</evidence>
<dbReference type="EMBL" id="JARQZJ010000020">
    <property type="protein sequence ID" value="KAK9873453.1"/>
    <property type="molecule type" value="Genomic_DNA"/>
</dbReference>
<dbReference type="PANTHER" id="PTHR14499">
    <property type="entry name" value="POTASSIUM CHANNEL TETRAMERIZATION DOMAIN-CONTAINING"/>
    <property type="match status" value="1"/>
</dbReference>
<comment type="caution">
    <text evidence="2">The sequence shown here is derived from an EMBL/GenBank/DDBJ whole genome shotgun (WGS) entry which is preliminary data.</text>
</comment>
<evidence type="ECO:0000313" key="2">
    <source>
        <dbReference type="EMBL" id="KAK9873453.1"/>
    </source>
</evidence>
<dbReference type="PANTHER" id="PTHR14499:SF136">
    <property type="entry name" value="GH08630P"/>
    <property type="match status" value="1"/>
</dbReference>
<dbReference type="InterPro" id="IPR011333">
    <property type="entry name" value="SKP1/BTB/POZ_sf"/>
</dbReference>
<dbReference type="GO" id="GO:0051260">
    <property type="term" value="P:protein homooligomerization"/>
    <property type="evidence" value="ECO:0007669"/>
    <property type="project" value="InterPro"/>
</dbReference>
<reference evidence="2 3" key="1">
    <citation type="submission" date="2023-03" db="EMBL/GenBank/DDBJ databases">
        <title>Genome insight into feeding habits of ladybird beetles.</title>
        <authorList>
            <person name="Li H.-S."/>
            <person name="Huang Y.-H."/>
            <person name="Pang H."/>
        </authorList>
    </citation>
    <scope>NUCLEOTIDE SEQUENCE [LARGE SCALE GENOMIC DNA]</scope>
    <source>
        <strain evidence="2">SYSU_2023b</strain>
        <tissue evidence="2">Whole body</tissue>
    </source>
</reference>
<name>A0AAW1TYF6_9CUCU</name>
<feature type="domain" description="Potassium channel tetramerisation-type BTB" evidence="1">
    <location>
        <begin position="12"/>
        <end position="91"/>
    </location>
</feature>
<gene>
    <name evidence="2" type="ORF">WA026_022684</name>
</gene>